<evidence type="ECO:0000256" key="1">
    <source>
        <dbReference type="ARBA" id="ARBA00004196"/>
    </source>
</evidence>
<dbReference type="GO" id="GO:0030001">
    <property type="term" value="P:metal ion transport"/>
    <property type="evidence" value="ECO:0007669"/>
    <property type="project" value="InterPro"/>
</dbReference>
<dbReference type="NCBIfam" id="NF040870">
    <property type="entry name" value="AztC"/>
    <property type="match status" value="1"/>
</dbReference>
<dbReference type="InterPro" id="IPR006127">
    <property type="entry name" value="ZnuA-like"/>
</dbReference>
<evidence type="ECO:0000256" key="5">
    <source>
        <dbReference type="RuleBase" id="RU003512"/>
    </source>
</evidence>
<evidence type="ECO:0000313" key="7">
    <source>
        <dbReference type="EMBL" id="NKY51515.1"/>
    </source>
</evidence>
<dbReference type="PRINTS" id="PR00691">
    <property type="entry name" value="ADHESINB"/>
</dbReference>
<keyword evidence="3" id="KW-0479">Metal-binding</keyword>
<organism evidence="7 8">
    <name type="scientific">Nocardia vermiculata</name>
    <dbReference type="NCBI Taxonomy" id="257274"/>
    <lineage>
        <taxon>Bacteria</taxon>
        <taxon>Bacillati</taxon>
        <taxon>Actinomycetota</taxon>
        <taxon>Actinomycetes</taxon>
        <taxon>Mycobacteriales</taxon>
        <taxon>Nocardiaceae</taxon>
        <taxon>Nocardia</taxon>
    </lineage>
</organism>
<sequence length="303" mass="31586">MSRTLLTLVLLLAAVAGCSSQGGHHSGKPLIVVSTNILGDVVAEIAGAEAEVKVLMPRNADPHSFEISASDAAEIGRADLFVANGLGLEEGISKTADTAHAAGVPLLEVGEQVQPIRYGSGRTAGSPDPHFWTDPDRIEQAAGLIGAAITEHAAVNAPVVHANTVRYQQQVRGLTSFMEAQFATIAPEARKLVTNHHVFGYLAQRFGFTVIGAVVPSGTTLASPSASDLAGLAATIREARVPAIFVDSSQPDRLARVLAEEAKLTVKVTALHTESLGEEGTEAGTYLDMMRSNAEKIAAGLRG</sequence>
<dbReference type="InterPro" id="IPR006128">
    <property type="entry name" value="Lipoprotein_PsaA-like"/>
</dbReference>
<evidence type="ECO:0000256" key="6">
    <source>
        <dbReference type="SAM" id="SignalP"/>
    </source>
</evidence>
<gene>
    <name evidence="7" type="ORF">HGA08_14920</name>
</gene>
<feature type="chain" id="PRO_5039681024" evidence="6">
    <location>
        <begin position="22"/>
        <end position="303"/>
    </location>
</feature>
<keyword evidence="8" id="KW-1185">Reference proteome</keyword>
<dbReference type="PANTHER" id="PTHR42953:SF1">
    <property type="entry name" value="METAL-BINDING PROTEIN HI_0362-RELATED"/>
    <property type="match status" value="1"/>
</dbReference>
<dbReference type="AlphaFoldDB" id="A0A846Y098"/>
<proteinExistence type="inferred from homology"/>
<accession>A0A846Y098</accession>
<dbReference type="Gene3D" id="3.40.50.1980">
    <property type="entry name" value="Nitrogenase molybdenum iron protein domain"/>
    <property type="match status" value="2"/>
</dbReference>
<dbReference type="SUPFAM" id="SSF53807">
    <property type="entry name" value="Helical backbone' metal receptor"/>
    <property type="match status" value="1"/>
</dbReference>
<dbReference type="PROSITE" id="PS51257">
    <property type="entry name" value="PROKAR_LIPOPROTEIN"/>
    <property type="match status" value="1"/>
</dbReference>
<evidence type="ECO:0000256" key="4">
    <source>
        <dbReference type="ARBA" id="ARBA00022729"/>
    </source>
</evidence>
<evidence type="ECO:0000256" key="3">
    <source>
        <dbReference type="ARBA" id="ARBA00022723"/>
    </source>
</evidence>
<protein>
    <submittedName>
        <fullName evidence="7">Zinc ABC transporter substrate-binding protein</fullName>
    </submittedName>
</protein>
<feature type="signal peptide" evidence="6">
    <location>
        <begin position="1"/>
        <end position="21"/>
    </location>
</feature>
<comment type="subcellular location">
    <subcellularLocation>
        <location evidence="1">Cell envelope</location>
    </subcellularLocation>
</comment>
<dbReference type="InterPro" id="IPR047701">
    <property type="entry name" value="AztC-like"/>
</dbReference>
<dbReference type="InterPro" id="IPR050492">
    <property type="entry name" value="Bact_metal-bind_prot9"/>
</dbReference>
<reference evidence="7 8" key="1">
    <citation type="submission" date="2020-04" db="EMBL/GenBank/DDBJ databases">
        <title>MicrobeNet Type strains.</title>
        <authorList>
            <person name="Nicholson A.C."/>
        </authorList>
    </citation>
    <scope>NUCLEOTIDE SEQUENCE [LARGE SCALE GENOMIC DNA]</scope>
    <source>
        <strain evidence="7 8">JCM 12354</strain>
    </source>
</reference>
<dbReference type="Proteomes" id="UP000565711">
    <property type="component" value="Unassembled WGS sequence"/>
</dbReference>
<comment type="caution">
    <text evidence="7">The sequence shown here is derived from an EMBL/GenBank/DDBJ whole genome shotgun (WGS) entry which is preliminary data.</text>
</comment>
<dbReference type="InterPro" id="IPR006129">
    <property type="entry name" value="AdhesinB"/>
</dbReference>
<dbReference type="GO" id="GO:0046872">
    <property type="term" value="F:metal ion binding"/>
    <property type="evidence" value="ECO:0007669"/>
    <property type="project" value="UniProtKB-KW"/>
</dbReference>
<name>A0A846Y098_9NOCA</name>
<dbReference type="RefSeq" id="WP_067874719.1">
    <property type="nucleotide sequence ID" value="NZ_JAAXOP010000007.1"/>
</dbReference>
<keyword evidence="2 5" id="KW-0813">Transport</keyword>
<dbReference type="GO" id="GO:0007155">
    <property type="term" value="P:cell adhesion"/>
    <property type="evidence" value="ECO:0007669"/>
    <property type="project" value="InterPro"/>
</dbReference>
<dbReference type="PANTHER" id="PTHR42953">
    <property type="entry name" value="HIGH-AFFINITY ZINC UPTAKE SYSTEM PROTEIN ZNUA-RELATED"/>
    <property type="match status" value="1"/>
</dbReference>
<dbReference type="EMBL" id="JAAXOP010000007">
    <property type="protein sequence ID" value="NKY51515.1"/>
    <property type="molecule type" value="Genomic_DNA"/>
</dbReference>
<dbReference type="GO" id="GO:0030313">
    <property type="term" value="C:cell envelope"/>
    <property type="evidence" value="ECO:0007669"/>
    <property type="project" value="UniProtKB-SubCell"/>
</dbReference>
<dbReference type="PRINTS" id="PR00690">
    <property type="entry name" value="ADHESNFAMILY"/>
</dbReference>
<keyword evidence="4 6" id="KW-0732">Signal</keyword>
<comment type="similarity">
    <text evidence="5">Belongs to the bacterial solute-binding protein 9 family.</text>
</comment>
<evidence type="ECO:0000256" key="2">
    <source>
        <dbReference type="ARBA" id="ARBA00022448"/>
    </source>
</evidence>
<dbReference type="Pfam" id="PF01297">
    <property type="entry name" value="ZnuA"/>
    <property type="match status" value="1"/>
</dbReference>
<evidence type="ECO:0000313" key="8">
    <source>
        <dbReference type="Proteomes" id="UP000565711"/>
    </source>
</evidence>